<dbReference type="SUPFAM" id="SSF53271">
    <property type="entry name" value="PRTase-like"/>
    <property type="match status" value="1"/>
</dbReference>
<dbReference type="Proteomes" id="UP000739538">
    <property type="component" value="Unassembled WGS sequence"/>
</dbReference>
<evidence type="ECO:0000313" key="9">
    <source>
        <dbReference type="Proteomes" id="UP000739538"/>
    </source>
</evidence>
<sequence>MEHESLAKELNRVSRLHGEFRLRSGSTSAEYFDKYQFESDPKLLNAIAGALAGLLPSGIDALAGLELGGVPVATALSLRTGLPVVFVRKQAKSYGTCRLAEGCEIAGRRLLIVEDVVTSGGQVLESCEELRRAGAIVDDVVCVIDRQAGGVEALSSRGLRLRSLFTKSVLDG</sequence>
<reference evidence="8" key="2">
    <citation type="journal article" date="2021" name="Microbiome">
        <title>Successional dynamics and alternative stable states in a saline activated sludge microbial community over 9 years.</title>
        <authorList>
            <person name="Wang Y."/>
            <person name="Ye J."/>
            <person name="Ju F."/>
            <person name="Liu L."/>
            <person name="Boyd J.A."/>
            <person name="Deng Y."/>
            <person name="Parks D.H."/>
            <person name="Jiang X."/>
            <person name="Yin X."/>
            <person name="Woodcroft B.J."/>
            <person name="Tyson G.W."/>
            <person name="Hugenholtz P."/>
            <person name="Polz M.F."/>
            <person name="Zhang T."/>
        </authorList>
    </citation>
    <scope>NUCLEOTIDE SEQUENCE</scope>
    <source>
        <strain evidence="8">HKST-UBA02</strain>
    </source>
</reference>
<feature type="binding site" description="in other chain" evidence="6">
    <location>
        <position position="89"/>
    </location>
    <ligand>
        <name>5-phospho-alpha-D-ribose 1-diphosphate</name>
        <dbReference type="ChEBI" id="CHEBI:58017"/>
        <note>ligand shared between dimeric partners</note>
    </ligand>
</feature>
<evidence type="ECO:0000256" key="3">
    <source>
        <dbReference type="ARBA" id="ARBA00022676"/>
    </source>
</evidence>
<evidence type="ECO:0000256" key="5">
    <source>
        <dbReference type="ARBA" id="ARBA00022975"/>
    </source>
</evidence>
<evidence type="ECO:0000259" key="7">
    <source>
        <dbReference type="Pfam" id="PF00156"/>
    </source>
</evidence>
<evidence type="ECO:0000313" key="8">
    <source>
        <dbReference type="EMBL" id="MCA9758191.1"/>
    </source>
</evidence>
<dbReference type="EMBL" id="JAGQHS010000150">
    <property type="protein sequence ID" value="MCA9758191.1"/>
    <property type="molecule type" value="Genomic_DNA"/>
</dbReference>
<dbReference type="AlphaFoldDB" id="A0A956NGV1"/>
<reference evidence="8" key="1">
    <citation type="submission" date="2020-04" db="EMBL/GenBank/DDBJ databases">
        <authorList>
            <person name="Zhang T."/>
        </authorList>
    </citation>
    <scope>NUCLEOTIDE SEQUENCE</scope>
    <source>
        <strain evidence="8">HKST-UBA02</strain>
    </source>
</reference>
<dbReference type="InterPro" id="IPR004467">
    <property type="entry name" value="Or_phspho_trans_dom"/>
</dbReference>
<keyword evidence="3 6" id="KW-0328">Glycosyltransferase</keyword>
<dbReference type="PANTHER" id="PTHR19278">
    <property type="entry name" value="OROTATE PHOSPHORIBOSYLTRANSFERASE"/>
    <property type="match status" value="1"/>
</dbReference>
<comment type="caution">
    <text evidence="8">The sequence shown here is derived from an EMBL/GenBank/DDBJ whole genome shotgun (WGS) entry which is preliminary data.</text>
</comment>
<evidence type="ECO:0000256" key="1">
    <source>
        <dbReference type="ARBA" id="ARBA00004889"/>
    </source>
</evidence>
<dbReference type="Gene3D" id="3.40.50.2020">
    <property type="match status" value="1"/>
</dbReference>
<dbReference type="Pfam" id="PF00156">
    <property type="entry name" value="Pribosyltran"/>
    <property type="match status" value="1"/>
</dbReference>
<dbReference type="InterPro" id="IPR023031">
    <property type="entry name" value="OPRT"/>
</dbReference>
<keyword evidence="5 6" id="KW-0665">Pyrimidine biosynthesis</keyword>
<dbReference type="PANTHER" id="PTHR19278:SF9">
    <property type="entry name" value="URIDINE 5'-MONOPHOSPHATE SYNTHASE"/>
    <property type="match status" value="1"/>
</dbReference>
<comment type="catalytic activity">
    <reaction evidence="6">
        <text>orotidine 5'-phosphate + diphosphate = orotate + 5-phospho-alpha-D-ribose 1-diphosphate</text>
        <dbReference type="Rhea" id="RHEA:10380"/>
        <dbReference type="ChEBI" id="CHEBI:30839"/>
        <dbReference type="ChEBI" id="CHEBI:33019"/>
        <dbReference type="ChEBI" id="CHEBI:57538"/>
        <dbReference type="ChEBI" id="CHEBI:58017"/>
        <dbReference type="EC" id="2.4.2.10"/>
    </reaction>
</comment>
<dbReference type="GO" id="GO:0044205">
    <property type="term" value="P:'de novo' UMP biosynthetic process"/>
    <property type="evidence" value="ECO:0007669"/>
    <property type="project" value="UniProtKB-UniRule"/>
</dbReference>
<protein>
    <recommendedName>
        <fullName evidence="2 6">Orotate phosphoribosyltransferase</fullName>
        <shortName evidence="6">OPRT</shortName>
        <shortName evidence="6">OPRTase</shortName>
        <ecNumber evidence="2 6">2.4.2.10</ecNumber>
    </recommendedName>
</protein>
<organism evidence="8 9">
    <name type="scientific">Eiseniibacteriota bacterium</name>
    <dbReference type="NCBI Taxonomy" id="2212470"/>
    <lineage>
        <taxon>Bacteria</taxon>
        <taxon>Candidatus Eiseniibacteriota</taxon>
    </lineage>
</organism>
<dbReference type="GO" id="GO:0004588">
    <property type="term" value="F:orotate phosphoribosyltransferase activity"/>
    <property type="evidence" value="ECO:0007669"/>
    <property type="project" value="UniProtKB-UniRule"/>
</dbReference>
<evidence type="ECO:0000256" key="2">
    <source>
        <dbReference type="ARBA" id="ARBA00011971"/>
    </source>
</evidence>
<gene>
    <name evidence="6 8" type="primary">pyrE</name>
    <name evidence="8" type="ORF">KDA27_20520</name>
</gene>
<keyword evidence="4 6" id="KW-0808">Transferase</keyword>
<dbReference type="InterPro" id="IPR029057">
    <property type="entry name" value="PRTase-like"/>
</dbReference>
<comment type="cofactor">
    <cofactor evidence="6">
        <name>Mg(2+)</name>
        <dbReference type="ChEBI" id="CHEBI:18420"/>
    </cofactor>
</comment>
<dbReference type="InterPro" id="IPR000836">
    <property type="entry name" value="PRTase_dom"/>
</dbReference>
<dbReference type="EC" id="2.4.2.10" evidence="2 6"/>
<dbReference type="CDD" id="cd06223">
    <property type="entry name" value="PRTases_typeI"/>
    <property type="match status" value="1"/>
</dbReference>
<accession>A0A956NGV1</accession>
<dbReference type="NCBIfam" id="TIGR00336">
    <property type="entry name" value="pyrE"/>
    <property type="match status" value="1"/>
</dbReference>
<evidence type="ECO:0000256" key="4">
    <source>
        <dbReference type="ARBA" id="ARBA00022679"/>
    </source>
</evidence>
<comment type="pathway">
    <text evidence="1 6">Pyrimidine metabolism; UMP biosynthesis via de novo pathway; UMP from orotate: step 1/2.</text>
</comment>
<feature type="binding site" evidence="6">
    <location>
        <position position="88"/>
    </location>
    <ligand>
        <name>5-phospho-alpha-D-ribose 1-diphosphate</name>
        <dbReference type="ChEBI" id="CHEBI:58017"/>
        <note>ligand shared between dimeric partners</note>
    </ligand>
</feature>
<comment type="caution">
    <text evidence="6">Lacks conserved residue(s) required for the propagation of feature annotation.</text>
</comment>
<feature type="binding site" description="in other chain" evidence="6">
    <location>
        <begin position="114"/>
        <end position="122"/>
    </location>
    <ligand>
        <name>5-phospho-alpha-D-ribose 1-diphosphate</name>
        <dbReference type="ChEBI" id="CHEBI:58017"/>
        <note>ligand shared between dimeric partners</note>
    </ligand>
</feature>
<feature type="binding site" evidence="6">
    <location>
        <position position="146"/>
    </location>
    <ligand>
        <name>orotate</name>
        <dbReference type="ChEBI" id="CHEBI:30839"/>
    </ligand>
</feature>
<keyword evidence="6" id="KW-0460">Magnesium</keyword>
<feature type="domain" description="Phosphoribosyltransferase" evidence="7">
    <location>
        <begin position="38"/>
        <end position="150"/>
    </location>
</feature>
<evidence type="ECO:0000256" key="6">
    <source>
        <dbReference type="HAMAP-Rule" id="MF_01208"/>
    </source>
</evidence>
<name>A0A956NGV1_UNCEI</name>
<comment type="function">
    <text evidence="6">Catalyzes the transfer of a ribosyl phosphate group from 5-phosphoribose 1-diphosphate to orotate, leading to the formation of orotidine monophosphate (OMP).</text>
</comment>
<comment type="subunit">
    <text evidence="6">Homodimer.</text>
</comment>
<comment type="similarity">
    <text evidence="6">Belongs to the purine/pyrimidine phosphoribosyltransferase family. PyrE subfamily.</text>
</comment>
<feature type="binding site" evidence="6">
    <location>
        <position position="118"/>
    </location>
    <ligand>
        <name>orotate</name>
        <dbReference type="ChEBI" id="CHEBI:30839"/>
    </ligand>
</feature>
<dbReference type="GO" id="GO:0000287">
    <property type="term" value="F:magnesium ion binding"/>
    <property type="evidence" value="ECO:0007669"/>
    <property type="project" value="UniProtKB-UniRule"/>
</dbReference>
<feature type="binding site" description="in other chain" evidence="6">
    <location>
        <position position="23"/>
    </location>
    <ligand>
        <name>5-phospho-alpha-D-ribose 1-diphosphate</name>
        <dbReference type="ChEBI" id="CHEBI:58017"/>
        <note>ligand shared between dimeric partners</note>
    </ligand>
</feature>
<dbReference type="HAMAP" id="MF_01208">
    <property type="entry name" value="PyrE"/>
    <property type="match status" value="1"/>
</dbReference>
<proteinExistence type="inferred from homology"/>
<feature type="binding site" evidence="6">
    <location>
        <position position="92"/>
    </location>
    <ligand>
        <name>5-phospho-alpha-D-ribose 1-diphosphate</name>
        <dbReference type="ChEBI" id="CHEBI:58017"/>
        <note>ligand shared between dimeric partners</note>
    </ligand>
</feature>
<dbReference type="GO" id="GO:0019856">
    <property type="term" value="P:pyrimidine nucleobase biosynthetic process"/>
    <property type="evidence" value="ECO:0007669"/>
    <property type="project" value="TreeGrafter"/>
</dbReference>